<protein>
    <submittedName>
        <fullName evidence="2">N-acetyltransferase family protein</fullName>
    </submittedName>
</protein>
<reference evidence="2 3" key="1">
    <citation type="submission" date="2024-07" db="EMBL/GenBank/DDBJ databases">
        <title>Luteimonas salilacus sp. nov., isolated from the shore soil of Salt Lake in Tibet of China.</title>
        <authorList>
            <person name="Zhang X."/>
            <person name="Li A."/>
        </authorList>
    </citation>
    <scope>NUCLEOTIDE SEQUENCE [LARGE SCALE GENOMIC DNA]</scope>
    <source>
        <strain evidence="2 3">B3-2-R+30</strain>
    </source>
</reference>
<evidence type="ECO:0000259" key="1">
    <source>
        <dbReference type="PROSITE" id="PS51186"/>
    </source>
</evidence>
<sequence>MSAPALLHPHLSTPPVAGRVRRSGVAPASVAGPAAIRPARAEDCETLLRLCREHARRAALERAPFGPGRGDARDLVEALFDPPVRVWAWIAEADGEAIGYAGAVAGCSLLERGNYFQLESLYVRPQAQAQELERRLFLQALRMARTLGCLNLQWRLPAAQAARIEAQLPAAAVRTDSVHYVLPLDDRTVDRAARGR</sequence>
<dbReference type="InterPro" id="IPR000182">
    <property type="entry name" value="GNAT_dom"/>
</dbReference>
<gene>
    <name evidence="2" type="ORF">AB6713_11330</name>
</gene>
<keyword evidence="3" id="KW-1185">Reference proteome</keyword>
<proteinExistence type="predicted"/>
<dbReference type="EMBL" id="JBFWIC010000014">
    <property type="protein sequence ID" value="MEZ0475203.1"/>
    <property type="molecule type" value="Genomic_DNA"/>
</dbReference>
<dbReference type="PROSITE" id="PS51186">
    <property type="entry name" value="GNAT"/>
    <property type="match status" value="1"/>
</dbReference>
<dbReference type="CDD" id="cd04301">
    <property type="entry name" value="NAT_SF"/>
    <property type="match status" value="1"/>
</dbReference>
<evidence type="ECO:0000313" key="2">
    <source>
        <dbReference type="EMBL" id="MEZ0475203.1"/>
    </source>
</evidence>
<organism evidence="2 3">
    <name type="scientific">Luteimonas salinilitoris</name>
    <dbReference type="NCBI Taxonomy" id="3237697"/>
    <lineage>
        <taxon>Bacteria</taxon>
        <taxon>Pseudomonadati</taxon>
        <taxon>Pseudomonadota</taxon>
        <taxon>Gammaproteobacteria</taxon>
        <taxon>Lysobacterales</taxon>
        <taxon>Lysobacteraceae</taxon>
        <taxon>Luteimonas</taxon>
    </lineage>
</organism>
<dbReference type="Gene3D" id="3.40.630.30">
    <property type="match status" value="1"/>
</dbReference>
<dbReference type="Pfam" id="PF00583">
    <property type="entry name" value="Acetyltransf_1"/>
    <property type="match status" value="1"/>
</dbReference>
<name>A0ABV4HSW8_9GAMM</name>
<dbReference type="Proteomes" id="UP001566331">
    <property type="component" value="Unassembled WGS sequence"/>
</dbReference>
<dbReference type="SUPFAM" id="SSF55729">
    <property type="entry name" value="Acyl-CoA N-acyltransferases (Nat)"/>
    <property type="match status" value="1"/>
</dbReference>
<evidence type="ECO:0000313" key="3">
    <source>
        <dbReference type="Proteomes" id="UP001566331"/>
    </source>
</evidence>
<accession>A0ABV4HSW8</accession>
<dbReference type="RefSeq" id="WP_370564638.1">
    <property type="nucleotide sequence ID" value="NZ_JBFWIB010000009.1"/>
</dbReference>
<dbReference type="InterPro" id="IPR016181">
    <property type="entry name" value="Acyl_CoA_acyltransferase"/>
</dbReference>
<feature type="domain" description="N-acetyltransferase" evidence="1">
    <location>
        <begin position="34"/>
        <end position="185"/>
    </location>
</feature>
<comment type="caution">
    <text evidence="2">The sequence shown here is derived from an EMBL/GenBank/DDBJ whole genome shotgun (WGS) entry which is preliminary data.</text>
</comment>